<dbReference type="Pfam" id="PF12937">
    <property type="entry name" value="F-box-like"/>
    <property type="match status" value="1"/>
</dbReference>
<dbReference type="Proteomes" id="UP000886595">
    <property type="component" value="Unassembled WGS sequence"/>
</dbReference>
<accession>A0A8X7V0D1</accession>
<dbReference type="PROSITE" id="PS50181">
    <property type="entry name" value="FBOX"/>
    <property type="match status" value="1"/>
</dbReference>
<evidence type="ECO:0000313" key="3">
    <source>
        <dbReference type="Proteomes" id="UP000886595"/>
    </source>
</evidence>
<dbReference type="SMART" id="SM00367">
    <property type="entry name" value="LRR_CC"/>
    <property type="match status" value="3"/>
</dbReference>
<feature type="domain" description="F-box" evidence="1">
    <location>
        <begin position="34"/>
        <end position="81"/>
    </location>
</feature>
<dbReference type="Gene3D" id="1.20.1280.50">
    <property type="match status" value="1"/>
</dbReference>
<dbReference type="InterPro" id="IPR036047">
    <property type="entry name" value="F-box-like_dom_sf"/>
</dbReference>
<gene>
    <name evidence="2" type="ORF">Bca52824_044133</name>
</gene>
<dbReference type="SUPFAM" id="SSF81383">
    <property type="entry name" value="F-box domain"/>
    <property type="match status" value="1"/>
</dbReference>
<evidence type="ECO:0000259" key="1">
    <source>
        <dbReference type="PROSITE" id="PS50181"/>
    </source>
</evidence>
<dbReference type="InterPro" id="IPR006553">
    <property type="entry name" value="Leu-rich_rpt_Cys-con_subtyp"/>
</dbReference>
<dbReference type="PANTHER" id="PTHR38926:SF29">
    <property type="entry name" value="F-BOX PROTEIN SKIP19-RELATED"/>
    <property type="match status" value="1"/>
</dbReference>
<dbReference type="EMBL" id="JAAMPC010000009">
    <property type="protein sequence ID" value="KAG2297464.1"/>
    <property type="molecule type" value="Genomic_DNA"/>
</dbReference>
<dbReference type="SMART" id="SM00256">
    <property type="entry name" value="FBOX"/>
    <property type="match status" value="1"/>
</dbReference>
<sequence length="371" mass="42513">MASSSLPPSLERLSLSFPSPQFPSLTPEMEDGEYSSWSELPTELTSSILQRLGAIEVLENAQKVCTSWRRVSKDPAMWRKIVMHNVEDLGYNLDIMYRHAVDRSQGGLVEIEIWDFGTDSLVNYIAYSSGNLRSLKLVKCYLVTDEGFTEALVKLPLFEELEVSYGSLSRESLKSVAQSCPNLKTLKLNHKGIKLLFSDDDALAIAATMNGLRHLQLFGNNLTDDGLNAILDNCPNLEHLDLLQCFNVNIVGDLENRCSESIKVLRRPNDSIHDYPYDASVIEMYSFEYEFPDDVDQPDVEILDFPEFDLTDDLQSFLYIKTYESFSFLRGLRDKRDSLRFCEAERKTRISFSRTFFILNYGISFKFFKYC</sequence>
<dbReference type="SUPFAM" id="SSF52047">
    <property type="entry name" value="RNI-like"/>
    <property type="match status" value="1"/>
</dbReference>
<dbReference type="InterPro" id="IPR032675">
    <property type="entry name" value="LRR_dom_sf"/>
</dbReference>
<dbReference type="PANTHER" id="PTHR38926">
    <property type="entry name" value="F-BOX DOMAIN CONTAINING PROTEIN, EXPRESSED"/>
    <property type="match status" value="1"/>
</dbReference>
<dbReference type="Gene3D" id="3.80.10.10">
    <property type="entry name" value="Ribonuclease Inhibitor"/>
    <property type="match status" value="1"/>
</dbReference>
<proteinExistence type="predicted"/>
<organism evidence="2 3">
    <name type="scientific">Brassica carinata</name>
    <name type="common">Ethiopian mustard</name>
    <name type="synonym">Abyssinian cabbage</name>
    <dbReference type="NCBI Taxonomy" id="52824"/>
    <lineage>
        <taxon>Eukaryota</taxon>
        <taxon>Viridiplantae</taxon>
        <taxon>Streptophyta</taxon>
        <taxon>Embryophyta</taxon>
        <taxon>Tracheophyta</taxon>
        <taxon>Spermatophyta</taxon>
        <taxon>Magnoliopsida</taxon>
        <taxon>eudicotyledons</taxon>
        <taxon>Gunneridae</taxon>
        <taxon>Pentapetalae</taxon>
        <taxon>rosids</taxon>
        <taxon>malvids</taxon>
        <taxon>Brassicales</taxon>
        <taxon>Brassicaceae</taxon>
        <taxon>Brassiceae</taxon>
        <taxon>Brassica</taxon>
    </lineage>
</organism>
<comment type="caution">
    <text evidence="2">The sequence shown here is derived from an EMBL/GenBank/DDBJ whole genome shotgun (WGS) entry which is preliminary data.</text>
</comment>
<reference evidence="2 3" key="1">
    <citation type="submission" date="2020-02" db="EMBL/GenBank/DDBJ databases">
        <authorList>
            <person name="Ma Q."/>
            <person name="Huang Y."/>
            <person name="Song X."/>
            <person name="Pei D."/>
        </authorList>
    </citation>
    <scope>NUCLEOTIDE SEQUENCE [LARGE SCALE GENOMIC DNA]</scope>
    <source>
        <strain evidence="2">Sxm20200214</strain>
        <tissue evidence="2">Leaf</tissue>
    </source>
</reference>
<dbReference type="OrthoDB" id="2095648at2759"/>
<keyword evidence="3" id="KW-1185">Reference proteome</keyword>
<evidence type="ECO:0000313" key="2">
    <source>
        <dbReference type="EMBL" id="KAG2297464.1"/>
    </source>
</evidence>
<dbReference type="AlphaFoldDB" id="A0A8X7V0D1"/>
<name>A0A8X7V0D1_BRACI</name>
<dbReference type="InterPro" id="IPR001810">
    <property type="entry name" value="F-box_dom"/>
</dbReference>
<protein>
    <recommendedName>
        <fullName evidence="1">F-box domain-containing protein</fullName>
    </recommendedName>
</protein>
<dbReference type="CDD" id="cd22164">
    <property type="entry name" value="F-box_AtSKIP19-like"/>
    <property type="match status" value="1"/>
</dbReference>